<keyword evidence="5" id="KW-1185">Reference proteome</keyword>
<evidence type="ECO:0000313" key="4">
    <source>
        <dbReference type="EMBL" id="MFD2275956.1"/>
    </source>
</evidence>
<keyword evidence="3" id="KW-0732">Signal</keyword>
<protein>
    <recommendedName>
        <fullName evidence="6">DUF4398 domain-containing protein</fullName>
    </recommendedName>
</protein>
<evidence type="ECO:0000256" key="3">
    <source>
        <dbReference type="SAM" id="SignalP"/>
    </source>
</evidence>
<evidence type="ECO:0000256" key="1">
    <source>
        <dbReference type="SAM" id="Coils"/>
    </source>
</evidence>
<proteinExistence type="predicted"/>
<evidence type="ECO:0000256" key="2">
    <source>
        <dbReference type="SAM" id="MobiDB-lite"/>
    </source>
</evidence>
<dbReference type="RefSeq" id="WP_377095476.1">
    <property type="nucleotide sequence ID" value="NZ_JBHSJM010000001.1"/>
</dbReference>
<feature type="coiled-coil region" evidence="1">
    <location>
        <begin position="50"/>
        <end position="81"/>
    </location>
</feature>
<name>A0ABW5E053_9BACT</name>
<evidence type="ECO:0000313" key="5">
    <source>
        <dbReference type="Proteomes" id="UP001597297"/>
    </source>
</evidence>
<dbReference type="Proteomes" id="UP001597297">
    <property type="component" value="Unassembled WGS sequence"/>
</dbReference>
<dbReference type="EMBL" id="JBHUJC010000018">
    <property type="protein sequence ID" value="MFD2275956.1"/>
    <property type="molecule type" value="Genomic_DNA"/>
</dbReference>
<reference evidence="5" key="1">
    <citation type="journal article" date="2019" name="Int. J. Syst. Evol. Microbiol.">
        <title>The Global Catalogue of Microorganisms (GCM) 10K type strain sequencing project: providing services to taxonomists for standard genome sequencing and annotation.</title>
        <authorList>
            <consortium name="The Broad Institute Genomics Platform"/>
            <consortium name="The Broad Institute Genome Sequencing Center for Infectious Disease"/>
            <person name="Wu L."/>
            <person name="Ma J."/>
        </authorList>
    </citation>
    <scope>NUCLEOTIDE SEQUENCE [LARGE SCALE GENOMIC DNA]</scope>
    <source>
        <strain evidence="5">JCM 16545</strain>
    </source>
</reference>
<feature type="compositionally biased region" description="Basic and acidic residues" evidence="2">
    <location>
        <begin position="26"/>
        <end position="36"/>
    </location>
</feature>
<accession>A0ABW5E053</accession>
<comment type="caution">
    <text evidence="4">The sequence shown here is derived from an EMBL/GenBank/DDBJ whole genome shotgun (WGS) entry which is preliminary data.</text>
</comment>
<feature type="signal peptide" evidence="3">
    <location>
        <begin position="1"/>
        <end position="22"/>
    </location>
</feature>
<keyword evidence="1" id="KW-0175">Coiled coil</keyword>
<gene>
    <name evidence="4" type="ORF">ACFSQZ_05705</name>
</gene>
<feature type="region of interest" description="Disordered" evidence="2">
    <location>
        <begin position="26"/>
        <end position="47"/>
    </location>
</feature>
<organism evidence="4 5">
    <name type="scientific">Rubritalea spongiae</name>
    <dbReference type="NCBI Taxonomy" id="430797"/>
    <lineage>
        <taxon>Bacteria</taxon>
        <taxon>Pseudomonadati</taxon>
        <taxon>Verrucomicrobiota</taxon>
        <taxon>Verrucomicrobiia</taxon>
        <taxon>Verrucomicrobiales</taxon>
        <taxon>Rubritaleaceae</taxon>
        <taxon>Rubritalea</taxon>
    </lineage>
</organism>
<dbReference type="PROSITE" id="PS51257">
    <property type="entry name" value="PROKAR_LIPOPROTEIN"/>
    <property type="match status" value="1"/>
</dbReference>
<evidence type="ECO:0008006" key="6">
    <source>
        <dbReference type="Google" id="ProtNLM"/>
    </source>
</evidence>
<feature type="chain" id="PRO_5045537013" description="DUF4398 domain-containing protein" evidence="3">
    <location>
        <begin position="23"/>
        <end position="171"/>
    </location>
</feature>
<sequence>MQRSRTYLYYCKLLLVSLYSLTSCNSKHEKTTHPQDPDTPTLFAPSDLSEAEKKKRIDQAAADLRAANIEADRELELIKARKFERDKAYAKQLAESRKLTVEQARKDIKGMELDSLDLENGDSFSKVKVLRADDIGLTISHRDGARRIKYNDLPKFIQDKCLYSESTEPSP</sequence>